<dbReference type="PANTHER" id="PTHR43662:SF3">
    <property type="entry name" value="DOMAIN PROTEIN, PUTATIVE (AFU_ORTHOLOGUE AFUA_6G11970)-RELATED"/>
    <property type="match status" value="1"/>
</dbReference>
<protein>
    <submittedName>
        <fullName evidence="3">Putative WSC domain-containing protein</fullName>
    </submittedName>
</protein>
<evidence type="ECO:0000256" key="1">
    <source>
        <dbReference type="SAM" id="SignalP"/>
    </source>
</evidence>
<dbReference type="Pfam" id="PF09362">
    <property type="entry name" value="DUF1996"/>
    <property type="match status" value="1"/>
</dbReference>
<keyword evidence="4" id="KW-1185">Reference proteome</keyword>
<keyword evidence="1" id="KW-0732">Signal</keyword>
<dbReference type="Proteomes" id="UP000027238">
    <property type="component" value="Unassembled WGS sequence"/>
</dbReference>
<dbReference type="HOGENOM" id="CLU_014722_3_2_1"/>
<name>A0A066X4M2_COLSU</name>
<evidence type="ECO:0000259" key="2">
    <source>
        <dbReference type="PROSITE" id="PS51212"/>
    </source>
</evidence>
<dbReference type="SMART" id="SM00321">
    <property type="entry name" value="WSC"/>
    <property type="match status" value="1"/>
</dbReference>
<dbReference type="STRING" id="1173701.A0A066X4M2"/>
<dbReference type="InterPro" id="IPR002889">
    <property type="entry name" value="WSC_carb-bd"/>
</dbReference>
<dbReference type="InterPro" id="IPR018535">
    <property type="entry name" value="DUF1996"/>
</dbReference>
<gene>
    <name evidence="3" type="ORF">CSUB01_09439</name>
</gene>
<dbReference type="PROSITE" id="PS51212">
    <property type="entry name" value="WSC"/>
    <property type="match status" value="1"/>
</dbReference>
<reference evidence="4" key="1">
    <citation type="journal article" date="2014" name="Genome Announc.">
        <title>Draft genome sequence of Colletotrichum sublineola, a destructive pathogen of cultivated sorghum.</title>
        <authorList>
            <person name="Baroncelli R."/>
            <person name="Sanz-Martin J.M."/>
            <person name="Rech G.E."/>
            <person name="Sukno S.A."/>
            <person name="Thon M.R."/>
        </authorList>
    </citation>
    <scope>NUCLEOTIDE SEQUENCE [LARGE SCALE GENOMIC DNA]</scope>
    <source>
        <strain evidence="4">TX430BB</strain>
    </source>
</reference>
<evidence type="ECO:0000313" key="4">
    <source>
        <dbReference type="Proteomes" id="UP000027238"/>
    </source>
</evidence>
<feature type="chain" id="PRO_5001629860" evidence="1">
    <location>
        <begin position="20"/>
        <end position="465"/>
    </location>
</feature>
<dbReference type="eggNOG" id="KOG4157">
    <property type="taxonomic scope" value="Eukaryota"/>
</dbReference>
<dbReference type="PANTHER" id="PTHR43662">
    <property type="match status" value="1"/>
</dbReference>
<comment type="caution">
    <text evidence="3">The sequence shown here is derived from an EMBL/GenBank/DDBJ whole genome shotgun (WGS) entry which is preliminary data.</text>
</comment>
<dbReference type="EMBL" id="JMSE01001180">
    <property type="protein sequence ID" value="KDN63907.1"/>
    <property type="molecule type" value="Genomic_DNA"/>
</dbReference>
<feature type="domain" description="WSC" evidence="2">
    <location>
        <begin position="359"/>
        <end position="455"/>
    </location>
</feature>
<dbReference type="AlphaFoldDB" id="A0A066X4M2"/>
<organism evidence="3 4">
    <name type="scientific">Colletotrichum sublineola</name>
    <name type="common">Sorghum anthracnose fungus</name>
    <dbReference type="NCBI Taxonomy" id="1173701"/>
    <lineage>
        <taxon>Eukaryota</taxon>
        <taxon>Fungi</taxon>
        <taxon>Dikarya</taxon>
        <taxon>Ascomycota</taxon>
        <taxon>Pezizomycotina</taxon>
        <taxon>Sordariomycetes</taxon>
        <taxon>Hypocreomycetidae</taxon>
        <taxon>Glomerellales</taxon>
        <taxon>Glomerellaceae</taxon>
        <taxon>Colletotrichum</taxon>
        <taxon>Colletotrichum graminicola species complex</taxon>
    </lineage>
</organism>
<feature type="signal peptide" evidence="1">
    <location>
        <begin position="1"/>
        <end position="19"/>
    </location>
</feature>
<sequence>MKAAGRLFVGIWAVSHAAAFFIMPCSKPVVVERADPIVNPGSLAGHVHTIMGGNGFDFSMTYQQARSASCSTCKVTADLSNYWIPTLYYQGQDGKFTSVSQSGGMLAYYLFRQDAKDPEYNNGLIAFPEGFRMIAGDPKLRSFNDTLEQRGITYVCLGNGGPQTNGFPTRNCPNGLRLQVLFPSCWDGVNLDSPDHKSHMAYPDRLDNGKCPSSHPKRFPTLFYEVIFNVNEFKDKWYGESGTQPFVLSNGDPTGYGLHGDFINGWDVNVLQAALTQCKDGGGSIEKCTVFQFFDDETRRKCQVPVKVDESVQGQLDKLPGCNSIQRGPGNAQPQSGCGAPTEISQPQWGYKDVTSTLNYKYLGCASDPSGQGRTLSSAKTSSDSMTVDTCINYCDGKGFAYAGLSYAKECWCGNSVADDRMPKKGLWGGCNMPCSGSPSVMCGGWAALSLYQKCNGTCQNAELM</sequence>
<dbReference type="OrthoDB" id="74764at2759"/>
<evidence type="ECO:0000313" key="3">
    <source>
        <dbReference type="EMBL" id="KDN63907.1"/>
    </source>
</evidence>
<proteinExistence type="predicted"/>
<dbReference type="OMA" id="VNGWDVP"/>
<accession>A0A066X4M2</accession>
<dbReference type="Pfam" id="PF01822">
    <property type="entry name" value="WSC"/>
    <property type="match status" value="1"/>
</dbReference>